<dbReference type="Pfam" id="PF00270">
    <property type="entry name" value="DEAD"/>
    <property type="match status" value="1"/>
</dbReference>
<dbReference type="SMART" id="SM00487">
    <property type="entry name" value="DEXDc"/>
    <property type="match status" value="1"/>
</dbReference>
<dbReference type="EMBL" id="PZZP01000002">
    <property type="protein sequence ID" value="PTM56703.1"/>
    <property type="molecule type" value="Genomic_DNA"/>
</dbReference>
<gene>
    <name evidence="6" type="ORF">C8J48_3028</name>
</gene>
<name>A0A2T4Z480_9BACL</name>
<dbReference type="GO" id="GO:0006270">
    <property type="term" value="P:DNA replication initiation"/>
    <property type="evidence" value="ECO:0007669"/>
    <property type="project" value="TreeGrafter"/>
</dbReference>
<evidence type="ECO:0000313" key="7">
    <source>
        <dbReference type="Proteomes" id="UP000241639"/>
    </source>
</evidence>
<dbReference type="PANTHER" id="PTHR30580:SF1">
    <property type="entry name" value="COMF OPERON PROTEIN 1"/>
    <property type="match status" value="1"/>
</dbReference>
<comment type="caution">
    <text evidence="6">The sequence shown here is derived from an EMBL/GenBank/DDBJ whole genome shotgun (WGS) entry which is preliminary data.</text>
</comment>
<dbReference type="PROSITE" id="PS51192">
    <property type="entry name" value="HELICASE_ATP_BIND_1"/>
    <property type="match status" value="1"/>
</dbReference>
<dbReference type="GO" id="GO:0003677">
    <property type="term" value="F:DNA binding"/>
    <property type="evidence" value="ECO:0007669"/>
    <property type="project" value="UniProtKB-KW"/>
</dbReference>
<sequence length="570" mass="64736">MKQRTDPLVAGRVLFYRGGGSLEWMQYEVDGKIYDTFCVETDRLFWLARGKEVRMRKGRWQGGMLPETPSPETTIPAGEGVKSAQEQWAREVVEADKWREALGGRALLEKEILALLKWQKTLPPQDRWRRIRTLVLTGAARVLPGVETAGSALRRRCLRCGSGFGAIRKTVCARCEDICFYCDRCLVMGRSQSCMSLFLFEPLPWKARAPVNAELSFSLSSAQRAASRRCVQWWEEGKADTLLLWAVTGAGKTEVLFQTLEQALSRRAPVLWAAPRRDVVVEVADRLSQAFPTVNVVTLHGESGQTWNRGELFVGTVHQAMRFYRCFSLVIIDEADAFPLQSHPSLQASLERARRVDGKRVLVTATPPTSWKRSFRRHNWPVVTLRARHHGQPLPEPRIIRAWGWYRRMMAGKPTAPLEAFVERVLQTDGQALVFVPRIADGRQLISWLEKQLHLPADRVAFVSSREEERKRLVKEFRLGTLRLLVTTTILERGVTVPRCHVLVAGADHPVFDAAALVQIAGRVGRSMEYQEGQVWFVSKVVTGEMVRAREVIRSWNRRAHRELEEGKGG</sequence>
<dbReference type="InterPro" id="IPR027417">
    <property type="entry name" value="P-loop_NTPase"/>
</dbReference>
<keyword evidence="1" id="KW-0547">Nucleotide-binding</keyword>
<organism evidence="6 7">
    <name type="scientific">Desmospora activa DSM 45169</name>
    <dbReference type="NCBI Taxonomy" id="1121389"/>
    <lineage>
        <taxon>Bacteria</taxon>
        <taxon>Bacillati</taxon>
        <taxon>Bacillota</taxon>
        <taxon>Bacilli</taxon>
        <taxon>Bacillales</taxon>
        <taxon>Thermoactinomycetaceae</taxon>
        <taxon>Desmospora</taxon>
    </lineage>
</organism>
<dbReference type="SMART" id="SM00490">
    <property type="entry name" value="HELICc"/>
    <property type="match status" value="1"/>
</dbReference>
<dbReference type="AlphaFoldDB" id="A0A2T4Z480"/>
<evidence type="ECO:0000313" key="6">
    <source>
        <dbReference type="EMBL" id="PTM56703.1"/>
    </source>
</evidence>
<feature type="domain" description="Helicase C-terminal" evidence="5">
    <location>
        <begin position="417"/>
        <end position="570"/>
    </location>
</feature>
<evidence type="ECO:0000259" key="4">
    <source>
        <dbReference type="PROSITE" id="PS51192"/>
    </source>
</evidence>
<evidence type="ECO:0000256" key="2">
    <source>
        <dbReference type="ARBA" id="ARBA00022840"/>
    </source>
</evidence>
<dbReference type="GO" id="GO:0006310">
    <property type="term" value="P:DNA recombination"/>
    <property type="evidence" value="ECO:0007669"/>
    <property type="project" value="TreeGrafter"/>
</dbReference>
<dbReference type="Gene3D" id="3.40.50.300">
    <property type="entry name" value="P-loop containing nucleotide triphosphate hydrolases"/>
    <property type="match status" value="2"/>
</dbReference>
<protein>
    <submittedName>
        <fullName evidence="6">Competence protein ComFA</fullName>
    </submittedName>
</protein>
<feature type="domain" description="Helicase ATP-binding" evidence="4">
    <location>
        <begin position="233"/>
        <end position="385"/>
    </location>
</feature>
<dbReference type="SUPFAM" id="SSF52540">
    <property type="entry name" value="P-loop containing nucleoside triphosphate hydrolases"/>
    <property type="match status" value="1"/>
</dbReference>
<evidence type="ECO:0000256" key="3">
    <source>
        <dbReference type="ARBA" id="ARBA00023125"/>
    </source>
</evidence>
<dbReference type="InterPro" id="IPR014001">
    <property type="entry name" value="Helicase_ATP-bd"/>
</dbReference>
<proteinExistence type="predicted"/>
<dbReference type="InterPro" id="IPR001650">
    <property type="entry name" value="Helicase_C-like"/>
</dbReference>
<keyword evidence="7" id="KW-1185">Reference proteome</keyword>
<evidence type="ECO:0000256" key="1">
    <source>
        <dbReference type="ARBA" id="ARBA00022741"/>
    </source>
</evidence>
<dbReference type="OrthoDB" id="2077914at2"/>
<evidence type="ECO:0000259" key="5">
    <source>
        <dbReference type="PROSITE" id="PS51194"/>
    </source>
</evidence>
<keyword evidence="2" id="KW-0067">ATP-binding</keyword>
<dbReference type="GO" id="GO:0005524">
    <property type="term" value="F:ATP binding"/>
    <property type="evidence" value="ECO:0007669"/>
    <property type="project" value="UniProtKB-KW"/>
</dbReference>
<dbReference type="PROSITE" id="PS51194">
    <property type="entry name" value="HELICASE_CTER"/>
    <property type="match status" value="1"/>
</dbReference>
<dbReference type="Pfam" id="PF00271">
    <property type="entry name" value="Helicase_C"/>
    <property type="match status" value="1"/>
</dbReference>
<dbReference type="PANTHER" id="PTHR30580">
    <property type="entry name" value="PRIMOSOMAL PROTEIN N"/>
    <property type="match status" value="1"/>
</dbReference>
<dbReference type="InterPro" id="IPR011545">
    <property type="entry name" value="DEAD/DEAH_box_helicase_dom"/>
</dbReference>
<dbReference type="Proteomes" id="UP000241639">
    <property type="component" value="Unassembled WGS sequence"/>
</dbReference>
<dbReference type="GO" id="GO:0043138">
    <property type="term" value="F:3'-5' DNA helicase activity"/>
    <property type="evidence" value="ECO:0007669"/>
    <property type="project" value="TreeGrafter"/>
</dbReference>
<dbReference type="GO" id="GO:0006302">
    <property type="term" value="P:double-strand break repair"/>
    <property type="evidence" value="ECO:0007669"/>
    <property type="project" value="TreeGrafter"/>
</dbReference>
<reference evidence="6 7" key="1">
    <citation type="submission" date="2018-04" db="EMBL/GenBank/DDBJ databases">
        <title>Genomic Encyclopedia of Archaeal and Bacterial Type Strains, Phase II (KMG-II): from individual species to whole genera.</title>
        <authorList>
            <person name="Goeker M."/>
        </authorList>
    </citation>
    <scope>NUCLEOTIDE SEQUENCE [LARGE SCALE GENOMIC DNA]</scope>
    <source>
        <strain evidence="6 7">DSM 45169</strain>
    </source>
</reference>
<keyword evidence="3" id="KW-0238">DNA-binding</keyword>
<accession>A0A2T4Z480</accession>